<dbReference type="STRING" id="3775.A0A1Q3BY55"/>
<proteinExistence type="predicted"/>
<comment type="caution">
    <text evidence="2">The sequence shown here is derived from an EMBL/GenBank/DDBJ whole genome shotgun (WGS) entry which is preliminary data.</text>
</comment>
<protein>
    <submittedName>
        <fullName evidence="2">DUF4228 domain-containing protein</fullName>
    </submittedName>
</protein>
<evidence type="ECO:0000256" key="1">
    <source>
        <dbReference type="SAM" id="MobiDB-lite"/>
    </source>
</evidence>
<dbReference type="InParanoid" id="A0A1Q3BY55"/>
<evidence type="ECO:0000313" key="2">
    <source>
        <dbReference type="EMBL" id="GAV72930.1"/>
    </source>
</evidence>
<dbReference type="OrthoDB" id="610799at2759"/>
<dbReference type="EMBL" id="BDDD01001053">
    <property type="protein sequence ID" value="GAV72930.1"/>
    <property type="molecule type" value="Genomic_DNA"/>
</dbReference>
<dbReference type="PANTHER" id="PTHR33647:SF5">
    <property type="entry name" value="OS01G0793900 PROTEIN"/>
    <property type="match status" value="1"/>
</dbReference>
<accession>A0A1Q3BY55</accession>
<dbReference type="Proteomes" id="UP000187406">
    <property type="component" value="Unassembled WGS sequence"/>
</dbReference>
<keyword evidence="3" id="KW-1185">Reference proteome</keyword>
<evidence type="ECO:0000313" key="3">
    <source>
        <dbReference type="Proteomes" id="UP000187406"/>
    </source>
</evidence>
<feature type="region of interest" description="Disordered" evidence="1">
    <location>
        <begin position="36"/>
        <end position="55"/>
    </location>
</feature>
<gene>
    <name evidence="2" type="ORF">CFOL_v3_16418</name>
</gene>
<dbReference type="AlphaFoldDB" id="A0A1Q3BY55"/>
<name>A0A1Q3BY55_CEPFO</name>
<sequence>MGNCLCQHKDSSVHVVGHDLRDTCDKIMKNMINEEDLGDHKGSDHVTSSTTTTTTTTTKVTEVKIKITKKQLEELLSRVDMKQVSVEQVLAQLINVSDRCEIQQRCWRPALQSIPE</sequence>
<organism evidence="2 3">
    <name type="scientific">Cephalotus follicularis</name>
    <name type="common">Albany pitcher plant</name>
    <dbReference type="NCBI Taxonomy" id="3775"/>
    <lineage>
        <taxon>Eukaryota</taxon>
        <taxon>Viridiplantae</taxon>
        <taxon>Streptophyta</taxon>
        <taxon>Embryophyta</taxon>
        <taxon>Tracheophyta</taxon>
        <taxon>Spermatophyta</taxon>
        <taxon>Magnoliopsida</taxon>
        <taxon>eudicotyledons</taxon>
        <taxon>Gunneridae</taxon>
        <taxon>Pentapetalae</taxon>
        <taxon>rosids</taxon>
        <taxon>fabids</taxon>
        <taxon>Oxalidales</taxon>
        <taxon>Cephalotaceae</taxon>
        <taxon>Cephalotus</taxon>
    </lineage>
</organism>
<reference evidence="3" key="1">
    <citation type="submission" date="2016-04" db="EMBL/GenBank/DDBJ databases">
        <title>Cephalotus genome sequencing.</title>
        <authorList>
            <person name="Fukushima K."/>
            <person name="Hasebe M."/>
            <person name="Fang X."/>
        </authorList>
    </citation>
    <scope>NUCLEOTIDE SEQUENCE [LARGE SCALE GENOMIC DNA]</scope>
    <source>
        <strain evidence="3">cv. St1</strain>
    </source>
</reference>
<dbReference type="PANTHER" id="PTHR33647">
    <property type="entry name" value="OS01G0793900 PROTEIN"/>
    <property type="match status" value="1"/>
</dbReference>